<organism evidence="1 2">
    <name type="scientific">Arthrobacter livingstonensis</name>
    <dbReference type="NCBI Taxonomy" id="670078"/>
    <lineage>
        <taxon>Bacteria</taxon>
        <taxon>Bacillati</taxon>
        <taxon>Actinomycetota</taxon>
        <taxon>Actinomycetes</taxon>
        <taxon>Micrococcales</taxon>
        <taxon>Micrococcaceae</taxon>
        <taxon>Arthrobacter</taxon>
    </lineage>
</organism>
<comment type="caution">
    <text evidence="1">The sequence shown here is derived from an EMBL/GenBank/DDBJ whole genome shotgun (WGS) entry which is preliminary data.</text>
</comment>
<name>A0A2V5LEM8_9MICC</name>
<evidence type="ECO:0000313" key="1">
    <source>
        <dbReference type="EMBL" id="PYI69094.1"/>
    </source>
</evidence>
<dbReference type="Pfam" id="PF19503">
    <property type="entry name" value="DUF6037"/>
    <property type="match status" value="1"/>
</dbReference>
<dbReference type="InterPro" id="IPR046100">
    <property type="entry name" value="DUF6037"/>
</dbReference>
<sequence length="199" mass="22040">MEKAGERRVRFTWTTGAAKFSVVFIIDPGPFLKHLPAPATPKERPEPAGLLMFGIVGGGSVFTKSVYPGFWFDTYMGTDLERLTDVLRKDGNSGHKLDINGFFADFVAGIPTNLAHVRPIQWHDLPWKPDVEDADKTYFLRYRLNQLPFRVTAKNLEKTALLAGELAEAICAELNISTCWTADPAQAKPLTAPPAPMPI</sequence>
<reference evidence="1 2" key="1">
    <citation type="submission" date="2018-05" db="EMBL/GenBank/DDBJ databases">
        <title>Genetic diversity of glacier-inhabiting Cryobacterium bacteria in China and description of Cryobacterium mengkeensis sp. nov. and Arthrobacter glacialis sp. nov.</title>
        <authorList>
            <person name="Liu Q."/>
            <person name="Xin Y.-H."/>
        </authorList>
    </citation>
    <scope>NUCLEOTIDE SEQUENCE [LARGE SCALE GENOMIC DNA]</scope>
    <source>
        <strain evidence="1 2">LI2</strain>
    </source>
</reference>
<dbReference type="Proteomes" id="UP000247832">
    <property type="component" value="Unassembled WGS sequence"/>
</dbReference>
<dbReference type="EMBL" id="QJVD01000003">
    <property type="protein sequence ID" value="PYI69094.1"/>
    <property type="molecule type" value="Genomic_DNA"/>
</dbReference>
<dbReference type="AlphaFoldDB" id="A0A2V5LEM8"/>
<dbReference type="RefSeq" id="WP_110499842.1">
    <property type="nucleotide sequence ID" value="NZ_QJVD01000003.1"/>
</dbReference>
<proteinExistence type="predicted"/>
<evidence type="ECO:0000313" key="2">
    <source>
        <dbReference type="Proteomes" id="UP000247832"/>
    </source>
</evidence>
<accession>A0A2V5LEM8</accession>
<gene>
    <name evidence="1" type="ORF">CVV68_04740</name>
</gene>
<protein>
    <submittedName>
        <fullName evidence="1">Uncharacterized protein</fullName>
    </submittedName>
</protein>
<keyword evidence="2" id="KW-1185">Reference proteome</keyword>